<evidence type="ECO:0000313" key="8">
    <source>
        <dbReference type="Proteomes" id="UP000196475"/>
    </source>
</evidence>
<dbReference type="Pfam" id="PF04286">
    <property type="entry name" value="DUF445"/>
    <property type="match status" value="1"/>
</dbReference>
<dbReference type="EMBL" id="LZRT01000086">
    <property type="protein sequence ID" value="OUM86727.1"/>
    <property type="molecule type" value="Genomic_DNA"/>
</dbReference>
<comment type="caution">
    <text evidence="7">The sequence shown here is derived from an EMBL/GenBank/DDBJ whole genome shotgun (WGS) entry which is preliminary data.</text>
</comment>
<dbReference type="PANTHER" id="PTHR35791:SF1">
    <property type="entry name" value="UPF0754 MEMBRANE PROTEIN YHEB"/>
    <property type="match status" value="1"/>
</dbReference>
<keyword evidence="4 6" id="KW-1133">Transmembrane helix</keyword>
<organism evidence="7 8">
    <name type="scientific">Bacillus thermozeamaize</name>
    <dbReference type="NCBI Taxonomy" id="230954"/>
    <lineage>
        <taxon>Bacteria</taxon>
        <taxon>Bacillati</taxon>
        <taxon>Bacillota</taxon>
        <taxon>Bacilli</taxon>
        <taxon>Bacillales</taxon>
        <taxon>Bacillaceae</taxon>
        <taxon>Bacillus</taxon>
    </lineage>
</organism>
<dbReference type="PANTHER" id="PTHR35791">
    <property type="entry name" value="UPF0754 MEMBRANE PROTEIN YHEB"/>
    <property type="match status" value="1"/>
</dbReference>
<gene>
    <name evidence="7" type="ORF">BAA01_03795</name>
</gene>
<protein>
    <recommendedName>
        <fullName evidence="9">DUF445 domain-containing protein</fullName>
    </recommendedName>
</protein>
<reference evidence="8" key="1">
    <citation type="submission" date="2016-06" db="EMBL/GenBank/DDBJ databases">
        <authorList>
            <person name="Nascimento L."/>
            <person name="Pereira R.V."/>
            <person name="Martins L.F."/>
            <person name="Quaggio R.B."/>
            <person name="Silva A.M."/>
            <person name="Setubal J.C."/>
        </authorList>
    </citation>
    <scope>NUCLEOTIDE SEQUENCE [LARGE SCALE GENOMIC DNA]</scope>
</reference>
<evidence type="ECO:0000256" key="5">
    <source>
        <dbReference type="ARBA" id="ARBA00023136"/>
    </source>
</evidence>
<evidence type="ECO:0000256" key="2">
    <source>
        <dbReference type="ARBA" id="ARBA00008053"/>
    </source>
</evidence>
<dbReference type="Proteomes" id="UP000196475">
    <property type="component" value="Unassembled WGS sequence"/>
</dbReference>
<dbReference type="InterPro" id="IPR007383">
    <property type="entry name" value="DUF445"/>
</dbReference>
<evidence type="ECO:0000313" key="7">
    <source>
        <dbReference type="EMBL" id="OUM86727.1"/>
    </source>
</evidence>
<comment type="subcellular location">
    <subcellularLocation>
        <location evidence="1">Endomembrane system</location>
    </subcellularLocation>
</comment>
<feature type="transmembrane region" description="Helical" evidence="6">
    <location>
        <begin position="369"/>
        <end position="392"/>
    </location>
</feature>
<dbReference type="AlphaFoldDB" id="A0A1Y3PKQ8"/>
<accession>A0A1Y3PKQ8</accession>
<proteinExistence type="inferred from homology"/>
<keyword evidence="3 6" id="KW-0812">Transmembrane</keyword>
<comment type="similarity">
    <text evidence="2">Belongs to the UPF0754 family.</text>
</comment>
<evidence type="ECO:0008006" key="9">
    <source>
        <dbReference type="Google" id="ProtNLM"/>
    </source>
</evidence>
<evidence type="ECO:0000256" key="6">
    <source>
        <dbReference type="SAM" id="Phobius"/>
    </source>
</evidence>
<evidence type="ECO:0000256" key="4">
    <source>
        <dbReference type="ARBA" id="ARBA00022989"/>
    </source>
</evidence>
<keyword evidence="5 6" id="KW-0472">Membrane</keyword>
<dbReference type="GO" id="GO:0012505">
    <property type="term" value="C:endomembrane system"/>
    <property type="evidence" value="ECO:0007669"/>
    <property type="project" value="UniProtKB-SubCell"/>
</dbReference>
<evidence type="ECO:0000256" key="3">
    <source>
        <dbReference type="ARBA" id="ARBA00022692"/>
    </source>
</evidence>
<name>A0A1Y3PKQ8_9BACI</name>
<feature type="transmembrane region" description="Helical" evidence="6">
    <location>
        <begin position="6"/>
        <end position="34"/>
    </location>
</feature>
<sequence>MVHLAQLGWAIIISVVLGALIGGLTNFLAIVMLFRPHRPWKIGGWNVPFTPGLIPKRREELARQLGHVVEEYLFTSEGMVRLIRNGEVPYRISRILMERLKKWSASELTVAECIDAWSRYVPLPSTPSASVKGTDWHALLGRLLEQPLKSLQGKNLEAILGKECCSWVRDQIPRFSQVLLARLSERLSSLSGKRWLMHLIQDFVRTSLRGGRMWNTLASLVLDEERLASWMQHRFMEWLAQPGTKEQLDRLLQQQWDKLSKKPLGDLREVLGKEECRHCLDKLLRFFLDGERLRQIPVKELLRPFCSEPWELWLRQWLKESEDRLIQLLPAIFRRLQIARVVEQQVLEYPLSQLEALILQVASRELKMITWLGALIGGLVGLVQGVWMYVVIG</sequence>
<evidence type="ECO:0000256" key="1">
    <source>
        <dbReference type="ARBA" id="ARBA00004308"/>
    </source>
</evidence>